<organism evidence="1 2">
    <name type="scientific">Puniceibacterium sediminis</name>
    <dbReference type="NCBI Taxonomy" id="1608407"/>
    <lineage>
        <taxon>Bacteria</taxon>
        <taxon>Pseudomonadati</taxon>
        <taxon>Pseudomonadota</taxon>
        <taxon>Alphaproteobacteria</taxon>
        <taxon>Rhodobacterales</taxon>
        <taxon>Paracoccaceae</taxon>
        <taxon>Puniceibacterium</taxon>
    </lineage>
</organism>
<dbReference type="RefSeq" id="WP_089269058.1">
    <property type="nucleotide sequence ID" value="NZ_FZNN01000002.1"/>
</dbReference>
<evidence type="ECO:0000313" key="2">
    <source>
        <dbReference type="Proteomes" id="UP000198417"/>
    </source>
</evidence>
<dbReference type="OrthoDB" id="8377146at2"/>
<dbReference type="AlphaFoldDB" id="A0A238VFI7"/>
<evidence type="ECO:0000313" key="1">
    <source>
        <dbReference type="EMBL" id="SNR32981.1"/>
    </source>
</evidence>
<reference evidence="1 2" key="1">
    <citation type="submission" date="2017-06" db="EMBL/GenBank/DDBJ databases">
        <authorList>
            <person name="Kim H.J."/>
            <person name="Triplett B.A."/>
        </authorList>
    </citation>
    <scope>NUCLEOTIDE SEQUENCE [LARGE SCALE GENOMIC DNA]</scope>
    <source>
        <strain evidence="1 2">DSM 29052</strain>
    </source>
</reference>
<dbReference type="Proteomes" id="UP000198417">
    <property type="component" value="Unassembled WGS sequence"/>
</dbReference>
<keyword evidence="2" id="KW-1185">Reference proteome</keyword>
<sequence length="151" mass="16994">MHNAKILNAIACDEVRREASGKHIIIGARGGVVVYSGPKDAEPPTDQLAFYIQVSIFEKAELEFIFRRKGSKQNLMHVKGEMVANQTDQFRELFGNEKPICLPVILDPETIEFATTGDYELVGSVDGKNFKKLIELNVIVEREEQQQKDDS</sequence>
<proteinExistence type="predicted"/>
<name>A0A238VFI7_9RHOB</name>
<accession>A0A238VFI7</accession>
<dbReference type="EMBL" id="FZNN01000002">
    <property type="protein sequence ID" value="SNR32981.1"/>
    <property type="molecule type" value="Genomic_DNA"/>
</dbReference>
<gene>
    <name evidence="1" type="ORF">SAMN06265370_10276</name>
</gene>
<protein>
    <submittedName>
        <fullName evidence="1">Uncharacterized protein</fullName>
    </submittedName>
</protein>